<evidence type="ECO:0000256" key="2">
    <source>
        <dbReference type="ARBA" id="ARBA00022723"/>
    </source>
</evidence>
<dbReference type="AlphaFoldDB" id="A0A670JC10"/>
<dbReference type="GeneTree" id="ENSGT00940000155584"/>
<sequence>MSAATPESARDAPEPHERGSVFSLYEVVKRNTDKETWLVISGCIYDITRFHSEHPSGEEVLLEQAGRDMLDQYLIGVVHPCDHNPNASRFWTVWLIPVLGAVVLGLMYHYYLMDGKSS</sequence>
<keyword evidence="3" id="KW-0408">Iron</keyword>
<evidence type="ECO:0000256" key="3">
    <source>
        <dbReference type="ARBA" id="ARBA00023004"/>
    </source>
</evidence>
<dbReference type="InterPro" id="IPR001199">
    <property type="entry name" value="Cyt_B5-like_heme/steroid-bd"/>
</dbReference>
<dbReference type="PROSITE" id="PS50255">
    <property type="entry name" value="CYTOCHROME_B5_2"/>
    <property type="match status" value="1"/>
</dbReference>
<keyword evidence="2" id="KW-0479">Metal-binding</keyword>
<feature type="transmembrane region" description="Helical" evidence="5">
    <location>
        <begin position="91"/>
        <end position="112"/>
    </location>
</feature>
<proteinExistence type="inferred from homology"/>
<dbReference type="PANTHER" id="PTHR19359">
    <property type="entry name" value="CYTOCHROME B5"/>
    <property type="match status" value="1"/>
</dbReference>
<keyword evidence="1" id="KW-0349">Heme</keyword>
<dbReference type="InterPro" id="IPR050668">
    <property type="entry name" value="Cytochrome_b5"/>
</dbReference>
<dbReference type="GO" id="GO:0046872">
    <property type="term" value="F:metal ion binding"/>
    <property type="evidence" value="ECO:0007669"/>
    <property type="project" value="UniProtKB-KW"/>
</dbReference>
<accession>A0A670JC10</accession>
<comment type="similarity">
    <text evidence="4">Belongs to the cytochrome b5 family.</text>
</comment>
<keyword evidence="5" id="KW-0472">Membrane</keyword>
<keyword evidence="5" id="KW-0812">Transmembrane</keyword>
<evidence type="ECO:0000313" key="7">
    <source>
        <dbReference type="Ensembl" id="ENSPMRP00000021184.1"/>
    </source>
</evidence>
<dbReference type="SUPFAM" id="SSF55856">
    <property type="entry name" value="Cytochrome b5-like heme/steroid binding domain"/>
    <property type="match status" value="1"/>
</dbReference>
<reference evidence="7" key="3">
    <citation type="submission" date="2025-09" db="UniProtKB">
        <authorList>
            <consortium name="Ensembl"/>
        </authorList>
    </citation>
    <scope>IDENTIFICATION</scope>
</reference>
<organism evidence="7 8">
    <name type="scientific">Podarcis muralis</name>
    <name type="common">Wall lizard</name>
    <name type="synonym">Lacerta muralis</name>
    <dbReference type="NCBI Taxonomy" id="64176"/>
    <lineage>
        <taxon>Eukaryota</taxon>
        <taxon>Metazoa</taxon>
        <taxon>Chordata</taxon>
        <taxon>Craniata</taxon>
        <taxon>Vertebrata</taxon>
        <taxon>Euteleostomi</taxon>
        <taxon>Lepidosauria</taxon>
        <taxon>Squamata</taxon>
        <taxon>Bifurcata</taxon>
        <taxon>Unidentata</taxon>
        <taxon>Episquamata</taxon>
        <taxon>Laterata</taxon>
        <taxon>Lacertibaenia</taxon>
        <taxon>Lacertidae</taxon>
        <taxon>Podarcis</taxon>
    </lineage>
</organism>
<protein>
    <recommendedName>
        <fullName evidence="6">Cytochrome b5 heme-binding domain-containing protein</fullName>
    </recommendedName>
</protein>
<dbReference type="SMART" id="SM01117">
    <property type="entry name" value="Cyt-b5"/>
    <property type="match status" value="1"/>
</dbReference>
<evidence type="ECO:0000313" key="8">
    <source>
        <dbReference type="Proteomes" id="UP000472272"/>
    </source>
</evidence>
<evidence type="ECO:0000256" key="5">
    <source>
        <dbReference type="SAM" id="Phobius"/>
    </source>
</evidence>
<dbReference type="Ensembl" id="ENSPMRT00000022488.1">
    <property type="protein sequence ID" value="ENSPMRP00000021184.1"/>
    <property type="gene ID" value="ENSPMRG00000013760.1"/>
</dbReference>
<dbReference type="OMA" id="CDHNPNA"/>
<evidence type="ECO:0000256" key="4">
    <source>
        <dbReference type="ARBA" id="ARBA00038168"/>
    </source>
</evidence>
<dbReference type="Gene3D" id="3.10.120.10">
    <property type="entry name" value="Cytochrome b5-like heme/steroid binding domain"/>
    <property type="match status" value="1"/>
</dbReference>
<dbReference type="GO" id="GO:0020037">
    <property type="term" value="F:heme binding"/>
    <property type="evidence" value="ECO:0007669"/>
    <property type="project" value="TreeGrafter"/>
</dbReference>
<dbReference type="Proteomes" id="UP000472272">
    <property type="component" value="Chromosome 9"/>
</dbReference>
<evidence type="ECO:0000256" key="1">
    <source>
        <dbReference type="ARBA" id="ARBA00022617"/>
    </source>
</evidence>
<dbReference type="InterPro" id="IPR036400">
    <property type="entry name" value="Cyt_B5-like_heme/steroid_sf"/>
</dbReference>
<dbReference type="PANTHER" id="PTHR19359:SF95">
    <property type="entry name" value="CYTOCHROME B5 TYPE B"/>
    <property type="match status" value="1"/>
</dbReference>
<reference evidence="7" key="2">
    <citation type="submission" date="2025-08" db="UniProtKB">
        <authorList>
            <consortium name="Ensembl"/>
        </authorList>
    </citation>
    <scope>IDENTIFICATION</scope>
</reference>
<dbReference type="PRINTS" id="PR00363">
    <property type="entry name" value="CYTOCHROMEB5"/>
</dbReference>
<dbReference type="GO" id="GO:0005741">
    <property type="term" value="C:mitochondrial outer membrane"/>
    <property type="evidence" value="ECO:0007669"/>
    <property type="project" value="TreeGrafter"/>
</dbReference>
<feature type="domain" description="Cytochrome b5 heme-binding" evidence="6">
    <location>
        <begin position="19"/>
        <end position="100"/>
    </location>
</feature>
<name>A0A670JC10_PODMU</name>
<evidence type="ECO:0000259" key="6">
    <source>
        <dbReference type="PROSITE" id="PS50255"/>
    </source>
</evidence>
<reference evidence="7 8" key="1">
    <citation type="journal article" date="2019" name="Proc. Natl. Acad. Sci. U.S.A.">
        <title>Regulatory changes in pterin and carotenoid genes underlie balanced color polymorphisms in the wall lizard.</title>
        <authorList>
            <person name="Andrade P."/>
            <person name="Pinho C."/>
            <person name="Perez I de Lanuza G."/>
            <person name="Afonso S."/>
            <person name="Brejcha J."/>
            <person name="Rubin C.J."/>
            <person name="Wallerman O."/>
            <person name="Pereira P."/>
            <person name="Sabatino S.J."/>
            <person name="Bellati A."/>
            <person name="Pellitteri-Rosa D."/>
            <person name="Bosakova Z."/>
            <person name="Bunikis I."/>
            <person name="Carretero M.A."/>
            <person name="Feiner N."/>
            <person name="Marsik P."/>
            <person name="Pauperio F."/>
            <person name="Salvi D."/>
            <person name="Soler L."/>
            <person name="While G.M."/>
            <person name="Uller T."/>
            <person name="Font E."/>
            <person name="Andersson L."/>
            <person name="Carneiro M."/>
        </authorList>
    </citation>
    <scope>NUCLEOTIDE SEQUENCE</scope>
</reference>
<keyword evidence="5" id="KW-1133">Transmembrane helix</keyword>
<keyword evidence="8" id="KW-1185">Reference proteome</keyword>
<dbReference type="Pfam" id="PF00173">
    <property type="entry name" value="Cyt-b5"/>
    <property type="match status" value="1"/>
</dbReference>